<accession>R7Q926</accession>
<dbReference type="Proteomes" id="UP000012073">
    <property type="component" value="Unassembled WGS sequence"/>
</dbReference>
<feature type="region of interest" description="Disordered" evidence="1">
    <location>
        <begin position="1"/>
        <end position="31"/>
    </location>
</feature>
<organism evidence="2 3">
    <name type="scientific">Chondrus crispus</name>
    <name type="common">Carrageen Irish moss</name>
    <name type="synonym">Polymorpha crispa</name>
    <dbReference type="NCBI Taxonomy" id="2769"/>
    <lineage>
        <taxon>Eukaryota</taxon>
        <taxon>Rhodophyta</taxon>
        <taxon>Florideophyceae</taxon>
        <taxon>Rhodymeniophycidae</taxon>
        <taxon>Gigartinales</taxon>
        <taxon>Gigartinaceae</taxon>
        <taxon>Chondrus</taxon>
    </lineage>
</organism>
<feature type="compositionally biased region" description="Basic and acidic residues" evidence="1">
    <location>
        <begin position="1"/>
        <end position="10"/>
    </location>
</feature>
<protein>
    <submittedName>
        <fullName evidence="2">Uncharacterized protein</fullName>
    </submittedName>
</protein>
<proteinExistence type="predicted"/>
<dbReference type="RefSeq" id="XP_005714137.1">
    <property type="nucleotide sequence ID" value="XM_005714080.1"/>
</dbReference>
<dbReference type="AlphaFoldDB" id="R7Q926"/>
<name>R7Q926_CHOCR</name>
<keyword evidence="3" id="KW-1185">Reference proteome</keyword>
<sequence>MPLDTRRQTEKPLYIHHQERETRPPPLPPPS</sequence>
<dbReference type="KEGG" id="ccp:CHC_T00002753001"/>
<dbReference type="EMBL" id="HG001685">
    <property type="protein sequence ID" value="CDF34318.1"/>
    <property type="molecule type" value="Genomic_DNA"/>
</dbReference>
<dbReference type="Gramene" id="CDF34318">
    <property type="protein sequence ID" value="CDF34318"/>
    <property type="gene ID" value="CHC_T00002753001"/>
</dbReference>
<reference evidence="3" key="1">
    <citation type="journal article" date="2013" name="Proc. Natl. Acad. Sci. U.S.A.">
        <title>Genome structure and metabolic features in the red seaweed Chondrus crispus shed light on evolution of the Archaeplastida.</title>
        <authorList>
            <person name="Collen J."/>
            <person name="Porcel B."/>
            <person name="Carre W."/>
            <person name="Ball S.G."/>
            <person name="Chaparro C."/>
            <person name="Tonon T."/>
            <person name="Barbeyron T."/>
            <person name="Michel G."/>
            <person name="Noel B."/>
            <person name="Valentin K."/>
            <person name="Elias M."/>
            <person name="Artiguenave F."/>
            <person name="Arun A."/>
            <person name="Aury J.M."/>
            <person name="Barbosa-Neto J.F."/>
            <person name="Bothwell J.H."/>
            <person name="Bouget F.Y."/>
            <person name="Brillet L."/>
            <person name="Cabello-Hurtado F."/>
            <person name="Capella-Gutierrez S."/>
            <person name="Charrier B."/>
            <person name="Cladiere L."/>
            <person name="Cock J.M."/>
            <person name="Coelho S.M."/>
            <person name="Colleoni C."/>
            <person name="Czjzek M."/>
            <person name="Da Silva C."/>
            <person name="Delage L."/>
            <person name="Denoeud F."/>
            <person name="Deschamps P."/>
            <person name="Dittami S.M."/>
            <person name="Gabaldon T."/>
            <person name="Gachon C.M."/>
            <person name="Groisillier A."/>
            <person name="Herve C."/>
            <person name="Jabbari K."/>
            <person name="Katinka M."/>
            <person name="Kloareg B."/>
            <person name="Kowalczyk N."/>
            <person name="Labadie K."/>
            <person name="Leblanc C."/>
            <person name="Lopez P.J."/>
            <person name="McLachlan D.H."/>
            <person name="Meslet-Cladiere L."/>
            <person name="Moustafa A."/>
            <person name="Nehr Z."/>
            <person name="Nyvall Collen P."/>
            <person name="Panaud O."/>
            <person name="Partensky F."/>
            <person name="Poulain J."/>
            <person name="Rensing S.A."/>
            <person name="Rousvoal S."/>
            <person name="Samson G."/>
            <person name="Symeonidi A."/>
            <person name="Weissenbach J."/>
            <person name="Zambounis A."/>
            <person name="Wincker P."/>
            <person name="Boyen C."/>
        </authorList>
    </citation>
    <scope>NUCLEOTIDE SEQUENCE [LARGE SCALE GENOMIC DNA]</scope>
    <source>
        <strain evidence="3">cv. Stackhouse</strain>
    </source>
</reference>
<evidence type="ECO:0000256" key="1">
    <source>
        <dbReference type="SAM" id="MobiDB-lite"/>
    </source>
</evidence>
<evidence type="ECO:0000313" key="2">
    <source>
        <dbReference type="EMBL" id="CDF34318.1"/>
    </source>
</evidence>
<evidence type="ECO:0000313" key="3">
    <source>
        <dbReference type="Proteomes" id="UP000012073"/>
    </source>
</evidence>
<gene>
    <name evidence="2" type="ORF">CHC_T00002753001</name>
</gene>
<dbReference type="GeneID" id="17321851"/>